<dbReference type="AlphaFoldDB" id="A0A8G1A3C4"/>
<dbReference type="SUPFAM" id="SSF50475">
    <property type="entry name" value="FMN-binding split barrel"/>
    <property type="match status" value="1"/>
</dbReference>
<dbReference type="EMBL" id="CP037968">
    <property type="protein sequence ID" value="QYZ80286.1"/>
    <property type="molecule type" value="Genomic_DNA"/>
</dbReference>
<reference evidence="2" key="1">
    <citation type="journal article" date="2005" name="Int. J. Syst. Evol. Microbiol.">
        <title>Methanofollis formosanus sp. nov., isolated from a fish pond.</title>
        <authorList>
            <person name="Wu S.Y."/>
            <person name="Chen S.C."/>
            <person name="Lai M.C."/>
        </authorList>
    </citation>
    <scope>NUCLEOTIDE SEQUENCE</scope>
    <source>
        <strain evidence="2">ML15</strain>
    </source>
</reference>
<feature type="domain" description="Pyridoxamine 5'-phosphate oxidase N-terminal" evidence="1">
    <location>
        <begin position="4"/>
        <end position="121"/>
    </location>
</feature>
<dbReference type="PANTHER" id="PTHR40660:SF1">
    <property type="entry name" value="5'-PHOSPHATE OXIDASE PUTATIVE DOMAIN-CONTAINING PROTEIN-RELATED"/>
    <property type="match status" value="1"/>
</dbReference>
<dbReference type="KEGG" id="mfk:E2N92_13035"/>
<evidence type="ECO:0000313" key="2">
    <source>
        <dbReference type="EMBL" id="QYZ80286.1"/>
    </source>
</evidence>
<dbReference type="OrthoDB" id="11359at2157"/>
<dbReference type="RefSeq" id="WP_220681596.1">
    <property type="nucleotide sequence ID" value="NZ_CP037968.1"/>
</dbReference>
<proteinExistence type="predicted"/>
<dbReference type="Gene3D" id="2.30.110.10">
    <property type="entry name" value="Electron Transport, Fmn-binding Protein, Chain A"/>
    <property type="match status" value="1"/>
</dbReference>
<dbReference type="PANTHER" id="PTHR40660">
    <property type="entry name" value="5'-PHOSPHATE OXIDASE PUTATIVE DOMAIN-CONTAINING PROTEIN-RELATED"/>
    <property type="match status" value="1"/>
</dbReference>
<dbReference type="InterPro" id="IPR012349">
    <property type="entry name" value="Split_barrel_FMN-bd"/>
</dbReference>
<name>A0A8G1A3C4_9EURY</name>
<dbReference type="InterPro" id="IPR011576">
    <property type="entry name" value="Pyridox_Oxase_N"/>
</dbReference>
<sequence>MVKLNEEMKEAFSKVRVFPVATASKDGVPNVVPIGFCMLVDDETIWIADNFMKKTLANVKENPKLSLYLWGPEVKGCFQIKGDVKVVSEGEEFQKMREIVLAKMAKAPAKNLLVVKVTEVFSCTPGPEAGEKLL</sequence>
<reference evidence="2" key="2">
    <citation type="submission" date="2019-03" db="EMBL/GenBank/DDBJ databases">
        <authorList>
            <person name="Chen S.-C."/>
            <person name="Wu S.-Y."/>
            <person name="Lai M.-C."/>
        </authorList>
    </citation>
    <scope>NUCLEOTIDE SEQUENCE</scope>
    <source>
        <strain evidence="2">ML15</strain>
    </source>
</reference>
<accession>A0A8G1A3C4</accession>
<dbReference type="Pfam" id="PF01243">
    <property type="entry name" value="PNPOx_N"/>
    <property type="match status" value="1"/>
</dbReference>
<keyword evidence="3" id="KW-1185">Reference proteome</keyword>
<dbReference type="Proteomes" id="UP000826709">
    <property type="component" value="Chromosome"/>
</dbReference>
<organism evidence="2 3">
    <name type="scientific">Methanofollis formosanus</name>
    <dbReference type="NCBI Taxonomy" id="299308"/>
    <lineage>
        <taxon>Archaea</taxon>
        <taxon>Methanobacteriati</taxon>
        <taxon>Methanobacteriota</taxon>
        <taxon>Stenosarchaea group</taxon>
        <taxon>Methanomicrobia</taxon>
        <taxon>Methanomicrobiales</taxon>
        <taxon>Methanomicrobiaceae</taxon>
        <taxon>Methanofollis</taxon>
    </lineage>
</organism>
<evidence type="ECO:0000259" key="1">
    <source>
        <dbReference type="Pfam" id="PF01243"/>
    </source>
</evidence>
<gene>
    <name evidence="2" type="ORF">E2N92_13035</name>
</gene>
<evidence type="ECO:0000313" key="3">
    <source>
        <dbReference type="Proteomes" id="UP000826709"/>
    </source>
</evidence>
<protein>
    <submittedName>
        <fullName evidence="2">Pyridoxamine 5-phosphate oxidase</fullName>
    </submittedName>
</protein>